<comment type="caution">
    <text evidence="5">Lacks conserved residue(s) required for the propagation of feature annotation.</text>
</comment>
<dbReference type="InterPro" id="IPR002052">
    <property type="entry name" value="DNA_methylase_N6_adenine_CS"/>
</dbReference>
<reference evidence="8 9" key="1">
    <citation type="submission" date="2020-04" db="EMBL/GenBank/DDBJ databases">
        <authorList>
            <person name="Hitch T.C.A."/>
            <person name="Wylensek D."/>
            <person name="Clavel T."/>
        </authorList>
    </citation>
    <scope>NUCLEOTIDE SEQUENCE [LARGE SCALE GENOMIC DNA]</scope>
    <source>
        <strain evidence="8 9">Oil-RF-744-FAT-WT-6-1</strain>
    </source>
</reference>
<evidence type="ECO:0000313" key="9">
    <source>
        <dbReference type="Proteomes" id="UP000591071"/>
    </source>
</evidence>
<evidence type="ECO:0000259" key="7">
    <source>
        <dbReference type="Pfam" id="PF17827"/>
    </source>
</evidence>
<dbReference type="PANTHER" id="PTHR18895:SF74">
    <property type="entry name" value="MTRF1L RELEASE FACTOR GLUTAMINE METHYLTRANSFERASE"/>
    <property type="match status" value="1"/>
</dbReference>
<evidence type="ECO:0000256" key="5">
    <source>
        <dbReference type="HAMAP-Rule" id="MF_02126"/>
    </source>
</evidence>
<dbReference type="Pfam" id="PF05175">
    <property type="entry name" value="MTS"/>
    <property type="match status" value="1"/>
</dbReference>
<dbReference type="RefSeq" id="WP_059075968.1">
    <property type="nucleotide sequence ID" value="NZ_JABAFG010000003.1"/>
</dbReference>
<evidence type="ECO:0000313" key="8">
    <source>
        <dbReference type="EMBL" id="NME27554.1"/>
    </source>
</evidence>
<evidence type="ECO:0000256" key="3">
    <source>
        <dbReference type="ARBA" id="ARBA00022691"/>
    </source>
</evidence>
<dbReference type="EC" id="2.1.1.297" evidence="5"/>
<comment type="catalytic activity">
    <reaction evidence="4 5">
        <text>L-glutaminyl-[peptide chain release factor] + S-adenosyl-L-methionine = N(5)-methyl-L-glutaminyl-[peptide chain release factor] + S-adenosyl-L-homocysteine + H(+)</text>
        <dbReference type="Rhea" id="RHEA:42896"/>
        <dbReference type="Rhea" id="RHEA-COMP:10271"/>
        <dbReference type="Rhea" id="RHEA-COMP:10272"/>
        <dbReference type="ChEBI" id="CHEBI:15378"/>
        <dbReference type="ChEBI" id="CHEBI:30011"/>
        <dbReference type="ChEBI" id="CHEBI:57856"/>
        <dbReference type="ChEBI" id="CHEBI:59789"/>
        <dbReference type="ChEBI" id="CHEBI:61891"/>
        <dbReference type="EC" id="2.1.1.297"/>
    </reaction>
</comment>
<dbReference type="NCBIfam" id="TIGR00536">
    <property type="entry name" value="hemK_fam"/>
    <property type="match status" value="1"/>
</dbReference>
<keyword evidence="2 5" id="KW-0808">Transferase</keyword>
<proteinExistence type="inferred from homology"/>
<dbReference type="GO" id="GO:0032259">
    <property type="term" value="P:methylation"/>
    <property type="evidence" value="ECO:0007669"/>
    <property type="project" value="UniProtKB-KW"/>
</dbReference>
<dbReference type="HAMAP" id="MF_02126">
    <property type="entry name" value="RF_methyltr_PrmC"/>
    <property type="match status" value="1"/>
</dbReference>
<comment type="similarity">
    <text evidence="5">Belongs to the protein N5-glutamine methyltransferase family. PrmC subfamily.</text>
</comment>
<dbReference type="PANTHER" id="PTHR18895">
    <property type="entry name" value="HEMK METHYLTRANSFERASE"/>
    <property type="match status" value="1"/>
</dbReference>
<organism evidence="8 9">
    <name type="scientific">Megasphaera hexanoica</name>
    <dbReference type="NCBI Taxonomy" id="1675036"/>
    <lineage>
        <taxon>Bacteria</taxon>
        <taxon>Bacillati</taxon>
        <taxon>Bacillota</taxon>
        <taxon>Negativicutes</taxon>
        <taxon>Veillonellales</taxon>
        <taxon>Veillonellaceae</taxon>
        <taxon>Megasphaera</taxon>
    </lineage>
</organism>
<dbReference type="Gene3D" id="1.10.8.10">
    <property type="entry name" value="DNA helicase RuvA subunit, C-terminal domain"/>
    <property type="match status" value="1"/>
</dbReference>
<name>A0A848BTQ0_9FIRM</name>
<comment type="function">
    <text evidence="5">Methylates the class 1 translation termination release factors RF1/PrfA and RF2/PrfB on the glutamine residue of the universally conserved GGQ motif.</text>
</comment>
<dbReference type="NCBIfam" id="TIGR03534">
    <property type="entry name" value="RF_mod_PrmC"/>
    <property type="match status" value="1"/>
</dbReference>
<dbReference type="Pfam" id="PF17827">
    <property type="entry name" value="PrmC_N"/>
    <property type="match status" value="1"/>
</dbReference>
<dbReference type="InterPro" id="IPR019874">
    <property type="entry name" value="RF_methyltr_PrmC"/>
</dbReference>
<dbReference type="PROSITE" id="PS00092">
    <property type="entry name" value="N6_MTASE"/>
    <property type="match status" value="1"/>
</dbReference>
<dbReference type="GO" id="GO:0003676">
    <property type="term" value="F:nucleic acid binding"/>
    <property type="evidence" value="ECO:0007669"/>
    <property type="project" value="InterPro"/>
</dbReference>
<evidence type="ECO:0000256" key="4">
    <source>
        <dbReference type="ARBA" id="ARBA00048391"/>
    </source>
</evidence>
<keyword evidence="3 5" id="KW-0949">S-adenosyl-L-methionine</keyword>
<evidence type="ECO:0000259" key="6">
    <source>
        <dbReference type="Pfam" id="PF05175"/>
    </source>
</evidence>
<comment type="caution">
    <text evidence="8">The sequence shown here is derived from an EMBL/GenBank/DDBJ whole genome shotgun (WGS) entry which is preliminary data.</text>
</comment>
<feature type="binding site" evidence="5">
    <location>
        <position position="191"/>
    </location>
    <ligand>
        <name>S-adenosyl-L-methionine</name>
        <dbReference type="ChEBI" id="CHEBI:59789"/>
    </ligand>
</feature>
<dbReference type="InterPro" id="IPR050320">
    <property type="entry name" value="N5-glutamine_MTase"/>
</dbReference>
<dbReference type="GO" id="GO:0102559">
    <property type="term" value="F:peptide chain release factor N(5)-glutamine methyltransferase activity"/>
    <property type="evidence" value="ECO:0007669"/>
    <property type="project" value="UniProtKB-EC"/>
</dbReference>
<keyword evidence="1 5" id="KW-0489">Methyltransferase</keyword>
<accession>A0A848BTQ0</accession>
<feature type="binding site" evidence="5">
    <location>
        <begin position="124"/>
        <end position="128"/>
    </location>
    <ligand>
        <name>S-adenosyl-L-methionine</name>
        <dbReference type="ChEBI" id="CHEBI:59789"/>
    </ligand>
</feature>
<dbReference type="InterPro" id="IPR007848">
    <property type="entry name" value="Small_mtfrase_dom"/>
</dbReference>
<protein>
    <recommendedName>
        <fullName evidence="5">Release factor glutamine methyltransferase</fullName>
        <shortName evidence="5">RF MTase</shortName>
        <ecNumber evidence="5">2.1.1.297</ecNumber>
    </recommendedName>
    <alternativeName>
        <fullName evidence="5">N5-glutamine methyltransferase PrmC</fullName>
    </alternativeName>
    <alternativeName>
        <fullName evidence="5">Protein-(glutamine-N5) MTase PrmC</fullName>
    </alternativeName>
    <alternativeName>
        <fullName evidence="5">Protein-glutamine N-methyltransferase PrmC</fullName>
    </alternativeName>
</protein>
<feature type="domain" description="Methyltransferase small" evidence="6">
    <location>
        <begin position="102"/>
        <end position="199"/>
    </location>
</feature>
<gene>
    <name evidence="5 8" type="primary">prmC</name>
    <name evidence="8" type="ORF">HF872_02765</name>
</gene>
<evidence type="ECO:0000256" key="2">
    <source>
        <dbReference type="ARBA" id="ARBA00022679"/>
    </source>
</evidence>
<dbReference type="Proteomes" id="UP000591071">
    <property type="component" value="Unassembled WGS sequence"/>
</dbReference>
<dbReference type="InterPro" id="IPR029063">
    <property type="entry name" value="SAM-dependent_MTases_sf"/>
</dbReference>
<dbReference type="SUPFAM" id="SSF53335">
    <property type="entry name" value="S-adenosyl-L-methionine-dependent methyltransferases"/>
    <property type="match status" value="1"/>
</dbReference>
<dbReference type="InterPro" id="IPR004556">
    <property type="entry name" value="HemK-like"/>
</dbReference>
<feature type="domain" description="Release factor glutamine methyltransferase N-terminal" evidence="7">
    <location>
        <begin position="10"/>
        <end position="79"/>
    </location>
</feature>
<dbReference type="CDD" id="cd02440">
    <property type="entry name" value="AdoMet_MTases"/>
    <property type="match status" value="1"/>
</dbReference>
<dbReference type="AlphaFoldDB" id="A0A848BTQ0"/>
<feature type="binding site" evidence="5">
    <location>
        <position position="147"/>
    </location>
    <ligand>
        <name>S-adenosyl-L-methionine</name>
        <dbReference type="ChEBI" id="CHEBI:59789"/>
    </ligand>
</feature>
<evidence type="ECO:0000256" key="1">
    <source>
        <dbReference type="ARBA" id="ARBA00022603"/>
    </source>
</evidence>
<feature type="binding site" evidence="5">
    <location>
        <begin position="191"/>
        <end position="194"/>
    </location>
    <ligand>
        <name>substrate</name>
    </ligand>
</feature>
<dbReference type="EMBL" id="JABAFG010000003">
    <property type="protein sequence ID" value="NME27554.1"/>
    <property type="molecule type" value="Genomic_DNA"/>
</dbReference>
<sequence length="286" mass="32144">MSKLWTIGALLTWTTQFFASKGIDSPRLDAEILLSHVLKKERIYLYAHYDEPMTTEELATYRELVKKRADRLSVAHILGERSFMGLDFLVNENVLIPRPETEMLVETVWEQLEPEAEARILDIGTGSGAILLSLLHERPQCQGLGVDISEKALAVARKNGERLGLSDRVSWQVSDLFASVPPSVYDWVVSNPPYLTADDMNHLQPEVRHDPRQALFGGKDGLDYYRRIARDAVPYVKVDGFCAVECGAGQSRDVASILTASGHFVLQKIVKDYGGIERVVVFQRKE</sequence>
<dbReference type="Gene3D" id="3.40.50.150">
    <property type="entry name" value="Vaccinia Virus protein VP39"/>
    <property type="match status" value="1"/>
</dbReference>
<dbReference type="InterPro" id="IPR040758">
    <property type="entry name" value="PrmC_N"/>
</dbReference>